<gene>
    <name evidence="1" type="ORF">SMTD_LOCUS1652</name>
</gene>
<sequence length="188" mass="22162">MRTRRGADIASDNHLVVTKIKLKFKKHWSIGQTSVKWFSTAFLRDIDKLKQLKLALNNRSQALKDLLKKEETATEKSWKWIEETLISTCQKVLDRKKHHYKEWISTKTLENIQGRKNKSTAINNSRTRTENIKAQAEYTEANKRVKSNRAYEQKYVEKLKTTTEKVHEEEISSNYATRRRNLQGNIVN</sequence>
<evidence type="ECO:0000313" key="1">
    <source>
        <dbReference type="EMBL" id="VDO80198.1"/>
    </source>
</evidence>
<accession>A0A183NHR6</accession>
<evidence type="ECO:0000313" key="2">
    <source>
        <dbReference type="Proteomes" id="UP000269396"/>
    </source>
</evidence>
<organism evidence="1 2">
    <name type="scientific">Schistosoma mattheei</name>
    <dbReference type="NCBI Taxonomy" id="31246"/>
    <lineage>
        <taxon>Eukaryota</taxon>
        <taxon>Metazoa</taxon>
        <taxon>Spiralia</taxon>
        <taxon>Lophotrochozoa</taxon>
        <taxon>Platyhelminthes</taxon>
        <taxon>Trematoda</taxon>
        <taxon>Digenea</taxon>
        <taxon>Strigeidida</taxon>
        <taxon>Schistosomatoidea</taxon>
        <taxon>Schistosomatidae</taxon>
        <taxon>Schistosoma</taxon>
    </lineage>
</organism>
<protein>
    <submittedName>
        <fullName evidence="1">Uncharacterized protein</fullName>
    </submittedName>
</protein>
<name>A0A183NHR6_9TREM</name>
<reference evidence="1 2" key="1">
    <citation type="submission" date="2018-11" db="EMBL/GenBank/DDBJ databases">
        <authorList>
            <consortium name="Pathogen Informatics"/>
        </authorList>
    </citation>
    <scope>NUCLEOTIDE SEQUENCE [LARGE SCALE GENOMIC DNA]</scope>
    <source>
        <strain>Denwood</strain>
        <strain evidence="2">Zambia</strain>
    </source>
</reference>
<dbReference type="EMBL" id="UZAL01001918">
    <property type="protein sequence ID" value="VDO80198.1"/>
    <property type="molecule type" value="Genomic_DNA"/>
</dbReference>
<dbReference type="AlphaFoldDB" id="A0A183NHR6"/>
<proteinExistence type="predicted"/>
<dbReference type="STRING" id="31246.A0A183NHR6"/>
<keyword evidence="2" id="KW-1185">Reference proteome</keyword>
<dbReference type="Proteomes" id="UP000269396">
    <property type="component" value="Unassembled WGS sequence"/>
</dbReference>